<dbReference type="InterPro" id="IPR001699">
    <property type="entry name" value="TF_T-box"/>
</dbReference>
<accession>A0A8T3DEH1</accession>
<feature type="compositionally biased region" description="Acidic residues" evidence="8">
    <location>
        <begin position="2219"/>
        <end position="2229"/>
    </location>
</feature>
<dbReference type="GO" id="GO:0000785">
    <property type="term" value="C:chromatin"/>
    <property type="evidence" value="ECO:0007669"/>
    <property type="project" value="TreeGrafter"/>
</dbReference>
<feature type="region of interest" description="Disordered" evidence="8">
    <location>
        <begin position="343"/>
        <end position="492"/>
    </location>
</feature>
<feature type="compositionally biased region" description="Acidic residues" evidence="8">
    <location>
        <begin position="2678"/>
        <end position="2689"/>
    </location>
</feature>
<dbReference type="GO" id="GO:0000981">
    <property type="term" value="F:DNA-binding transcription factor activity, RNA polymerase II-specific"/>
    <property type="evidence" value="ECO:0007669"/>
    <property type="project" value="TreeGrafter"/>
</dbReference>
<dbReference type="PRINTS" id="PR00937">
    <property type="entry name" value="TBOX"/>
</dbReference>
<dbReference type="Pfam" id="PF00010">
    <property type="entry name" value="HLH"/>
    <property type="match status" value="1"/>
</dbReference>
<feature type="region of interest" description="Disordered" evidence="8">
    <location>
        <begin position="2654"/>
        <end position="2796"/>
    </location>
</feature>
<dbReference type="OrthoDB" id="6119313at2759"/>
<dbReference type="GO" id="GO:0001708">
    <property type="term" value="P:cell fate specification"/>
    <property type="evidence" value="ECO:0007669"/>
    <property type="project" value="TreeGrafter"/>
</dbReference>
<keyword evidence="12" id="KW-1185">Reference proteome</keyword>
<dbReference type="Gene3D" id="2.60.40.820">
    <property type="entry name" value="Transcription factor, T-box"/>
    <property type="match status" value="1"/>
</dbReference>
<feature type="compositionally biased region" description="Low complexity" evidence="8">
    <location>
        <begin position="1872"/>
        <end position="1881"/>
    </location>
</feature>
<feature type="compositionally biased region" description="Low complexity" evidence="8">
    <location>
        <begin position="995"/>
        <end position="1029"/>
    </location>
</feature>
<dbReference type="GO" id="GO:0005634">
    <property type="term" value="C:nucleus"/>
    <property type="evidence" value="ECO:0007669"/>
    <property type="project" value="UniProtKB-SubCell"/>
</dbReference>
<feature type="coiled-coil region" evidence="7">
    <location>
        <begin position="2338"/>
        <end position="2372"/>
    </location>
</feature>
<keyword evidence="7" id="KW-0175">Coiled coil</keyword>
<feature type="region of interest" description="Disordered" evidence="8">
    <location>
        <begin position="2579"/>
        <end position="2601"/>
    </location>
</feature>
<feature type="region of interest" description="Disordered" evidence="8">
    <location>
        <begin position="1942"/>
        <end position="2014"/>
    </location>
</feature>
<evidence type="ECO:0000259" key="10">
    <source>
        <dbReference type="PROSITE" id="PS50888"/>
    </source>
</evidence>
<feature type="compositionally biased region" description="Basic and acidic residues" evidence="8">
    <location>
        <begin position="402"/>
        <end position="420"/>
    </location>
</feature>
<keyword evidence="2" id="KW-0805">Transcription regulation</keyword>
<feature type="compositionally biased region" description="Polar residues" evidence="8">
    <location>
        <begin position="1054"/>
        <end position="1065"/>
    </location>
</feature>
<evidence type="ECO:0000256" key="3">
    <source>
        <dbReference type="ARBA" id="ARBA00023125"/>
    </source>
</evidence>
<feature type="region of interest" description="Disordered" evidence="8">
    <location>
        <begin position="2265"/>
        <end position="2300"/>
    </location>
</feature>
<evidence type="ECO:0000256" key="6">
    <source>
        <dbReference type="PROSITE-ProRule" id="PRU00201"/>
    </source>
</evidence>
<dbReference type="EMBL" id="JAERUA010000009">
    <property type="protein sequence ID" value="KAI1895603.1"/>
    <property type="molecule type" value="Genomic_DNA"/>
</dbReference>
<feature type="region of interest" description="Disordered" evidence="8">
    <location>
        <begin position="1640"/>
        <end position="1700"/>
    </location>
</feature>
<dbReference type="PANTHER" id="PTHR11267:SF32">
    <property type="entry name" value="MAX GENE-ASSOCIATED PROTEIN"/>
    <property type="match status" value="1"/>
</dbReference>
<dbReference type="InterPro" id="IPR011598">
    <property type="entry name" value="bHLH_dom"/>
</dbReference>
<feature type="region of interest" description="Disordered" evidence="8">
    <location>
        <begin position="285"/>
        <end position="317"/>
    </location>
</feature>
<dbReference type="InterPro" id="IPR036638">
    <property type="entry name" value="HLH_DNA-bd_sf"/>
</dbReference>
<feature type="compositionally biased region" description="Low complexity" evidence="8">
    <location>
        <begin position="1678"/>
        <end position="1700"/>
    </location>
</feature>
<feature type="compositionally biased region" description="Acidic residues" evidence="8">
    <location>
        <begin position="2174"/>
        <end position="2212"/>
    </location>
</feature>
<name>A0A8T3DEH1_9TELE</name>
<dbReference type="Pfam" id="PF00907">
    <property type="entry name" value="T-box"/>
    <property type="match status" value="1"/>
</dbReference>
<dbReference type="InterPro" id="IPR046360">
    <property type="entry name" value="T-box_DNA-bd"/>
</dbReference>
<feature type="region of interest" description="Disordered" evidence="8">
    <location>
        <begin position="522"/>
        <end position="723"/>
    </location>
</feature>
<feature type="region of interest" description="Disordered" evidence="8">
    <location>
        <begin position="2043"/>
        <end position="2229"/>
    </location>
</feature>
<dbReference type="FunFam" id="2.60.40.820:FF:000009">
    <property type="entry name" value="MAX gene-associated protein isoform X1"/>
    <property type="match status" value="1"/>
</dbReference>
<dbReference type="PROSITE" id="PS01264">
    <property type="entry name" value="TBOX_2"/>
    <property type="match status" value="1"/>
</dbReference>
<feature type="region of interest" description="Disordered" evidence="8">
    <location>
        <begin position="1759"/>
        <end position="1788"/>
    </location>
</feature>
<protein>
    <recommendedName>
        <fullName evidence="13">MAX gene-associated protein</fullName>
    </recommendedName>
</protein>
<dbReference type="InterPro" id="IPR032060">
    <property type="entry name" value="MGA_dom"/>
</dbReference>
<evidence type="ECO:0000256" key="5">
    <source>
        <dbReference type="ARBA" id="ARBA00023242"/>
    </source>
</evidence>
<feature type="region of interest" description="Disordered" evidence="8">
    <location>
        <begin position="956"/>
        <end position="1069"/>
    </location>
</feature>
<comment type="subcellular location">
    <subcellularLocation>
        <location evidence="1 6">Nucleus</location>
    </subcellularLocation>
</comment>
<evidence type="ECO:0008006" key="13">
    <source>
        <dbReference type="Google" id="ProtNLM"/>
    </source>
</evidence>
<gene>
    <name evidence="11" type="ORF">AGOR_G00107940</name>
</gene>
<keyword evidence="5 6" id="KW-0539">Nucleus</keyword>
<dbReference type="Pfam" id="PF16059">
    <property type="entry name" value="MGA_dom"/>
    <property type="match status" value="1"/>
</dbReference>
<feature type="compositionally biased region" description="Basic residues" evidence="8">
    <location>
        <begin position="687"/>
        <end position="705"/>
    </location>
</feature>
<feature type="compositionally biased region" description="Basic residues" evidence="8">
    <location>
        <begin position="974"/>
        <end position="990"/>
    </location>
</feature>
<feature type="compositionally biased region" description="Polar residues" evidence="8">
    <location>
        <begin position="1942"/>
        <end position="1958"/>
    </location>
</feature>
<feature type="compositionally biased region" description="Low complexity" evidence="8">
    <location>
        <begin position="2274"/>
        <end position="2284"/>
    </location>
</feature>
<dbReference type="InterPro" id="IPR036960">
    <property type="entry name" value="T-box_sf"/>
</dbReference>
<keyword evidence="3 6" id="KW-0238">DNA-binding</keyword>
<dbReference type="InterPro" id="IPR018186">
    <property type="entry name" value="TF_T-box_CS"/>
</dbReference>
<feature type="compositionally biased region" description="Polar residues" evidence="8">
    <location>
        <begin position="2059"/>
        <end position="2103"/>
    </location>
</feature>
<dbReference type="PROSITE" id="PS50252">
    <property type="entry name" value="TBOX_3"/>
    <property type="match status" value="1"/>
</dbReference>
<proteinExistence type="predicted"/>
<dbReference type="PANTHER" id="PTHR11267">
    <property type="entry name" value="T-BOX PROTEIN-RELATED"/>
    <property type="match status" value="1"/>
</dbReference>
<feature type="region of interest" description="Disordered" evidence="8">
    <location>
        <begin position="1872"/>
        <end position="1895"/>
    </location>
</feature>
<dbReference type="GO" id="GO:0045893">
    <property type="term" value="P:positive regulation of DNA-templated transcription"/>
    <property type="evidence" value="ECO:0007669"/>
    <property type="project" value="InterPro"/>
</dbReference>
<keyword evidence="4" id="KW-0804">Transcription</keyword>
<reference evidence="11" key="1">
    <citation type="submission" date="2021-01" db="EMBL/GenBank/DDBJ databases">
        <authorList>
            <person name="Zahm M."/>
            <person name="Roques C."/>
            <person name="Cabau C."/>
            <person name="Klopp C."/>
            <person name="Donnadieu C."/>
            <person name="Jouanno E."/>
            <person name="Lampietro C."/>
            <person name="Louis A."/>
            <person name="Herpin A."/>
            <person name="Echchiki A."/>
            <person name="Berthelot C."/>
            <person name="Parey E."/>
            <person name="Roest-Crollius H."/>
            <person name="Braasch I."/>
            <person name="Postlethwait J."/>
            <person name="Bobe J."/>
            <person name="Montfort J."/>
            <person name="Bouchez O."/>
            <person name="Begum T."/>
            <person name="Mejri S."/>
            <person name="Adams A."/>
            <person name="Chen W.-J."/>
            <person name="Guiguen Y."/>
        </authorList>
    </citation>
    <scope>NUCLEOTIDE SEQUENCE</scope>
    <source>
        <tissue evidence="11">Blood</tissue>
    </source>
</reference>
<evidence type="ECO:0000313" key="12">
    <source>
        <dbReference type="Proteomes" id="UP000829720"/>
    </source>
</evidence>
<sequence>MTATENQALMVLHEEGAAAPAPAPASATPPAFFVILKPGQASEGGRDQGILVANQEANLATTSTPDLPGLCPSAPCVPSVTSAAKSNAQPDNLPPESTCKGIKVTLDNNNMWNEFYRCKTEMILTKQGRRMFPYCRFRMSGMEPFQRYILVMDITPVNNHRYRWTGQQWEVNGMAEPHVLGRVFIHPDSPSSGHYWMQNPISFYKLKLTNNTLDQEGHVILHSKHRYLPRLHVVPADKATEVIQLNGPDVMTFTFPQTEFIAVTAYQNLRITQLKIDYNPFAKGFREEGPGHQPLKPRPEPPNSSTETAKLVGDNKDVSPLKKGLKSLLINSTFVMDKELFSSTDHNIGPMDNGKSNVKSPEKDVSNKKRLRNGTPSESVPETKLRTRRAVSERSLSTGSSDKFDSDNVTRKEKEVESVGDRVVSQESQPDGLTGQLKSAGGEPGVAIKPPSDLSPGASSAEPLQGSPASGPAGPAVSAGTAGSKPLVPSVECGDSDLEQAVRPAKRAEPVPLPLLALFLKQRRLKPRTIAPKPNSAASKSPSSEPTESTTKKEQLLCASTSPSPACEPLPAAPTPSWPASVPSLPVRAPSSPVSAPSSPAPMSSSPVPAPSSPACTLSSPAQASPLSPAQTSLSPVPPLQSPSLDGLETSDGLDESDPFVNTEAFAASSASKPPSASQTVPQASCAKRKRKSKSQSRKHGKHGRRSDAEPVVMGGPTDVSMQPNLEDVEGLLFVSFTSKEALVFHLGDQPLNRELPPPLQKAPEPPEDEVLETVEEKIARLQNALLQDLKRVKHRQVIHPVLQEVGLKLNVLDHSLPIDLRYLGVCLPLPPPFLSLGGEGTSSGLISSPDGAIPFISRTGKTTDFTKIKGWRDKFKISSDGSSSKTEGSAGSDGGLKHRSAFCSDMLDEYLANEGKLIDERAESFTHSTVTPVAYQLPTKSTSYVRTLDSVLKKQTSTPALPSAPLKPLSPPKKPKTIQRPKAPAKPKPPKPTLVPAAAPTTQTSLSIVPTASHSAKPAAKTKTTPKALRFVGPAGEVPGPEDPASKVPVRQDSGQATQGPGNVSSRSSGLSKLLLKLMDLEDGAVWEGKSRTCITQERAEIALASLLTAEGSSKAGPVVTKVVKRRAPPCLNTFCRLGCVCASLALERRQPTHCGKTECMFGCTCLKHRVVLVKTPPKKKKEEGLIFYGALGEEEAPPKKKKKKKRMMAYTISEPEPPSEPAARVRTLWNQKDDNDPEPLNIPEPIHFPFSALPFTCQDYSGFTHRTLRPQVELEDDKKDPVYLYFESKMTCARVRPYKSKPLPPQSVCSCRSLLCSGKEDDPYHNFPDSTPGKAGVLHTEGAMGKIPKQSTPSSPKTQPSKRLEIMSECKWEKKSDRNHVLRVVCEHMAQNRLSKPFQVGPYHIRPLSQIIKLEGQGRSVTYKVCISKPQSAEVVAAKEKKEQEEEAGGEVSNDDAAERTVVPKRTALPFLTGVSPAGILTASKKQAGMPALGLIKVNGKSYPQAKLQLGQMGALHPANRLAAYITGRLQPISQEVSTVSKRLSTAGLKDAIFTPQQSHPNVTLTTSTATVTSVTTSSAPALNTTVTKPTVGKVFTQFVVNKISSLPQRLPNISGPQLVGSIQKLTLSSTPLVVFGTSPPSQKTGPQHTAGGGAPITMVMSPGEHPQGNGHAPVSAHTSSSKTLSISSCSSSMGTPSPSTIIKVPLAMPAASPITLQSVSPSHQKDGNTPLKTKVSPSLGGAALGPRMILIPFTPPASGVRGPAPRTPGSRTAVPSFTPPTPGQRMVLQPVRSSSGTTLYRHPNGHLIQLVPLNQLRPAQPNLLIRSPTSVVRLPTPVRLASDSNKTTSAAGKAAVSVTASVTQTTSAVSVTPPSTAPKGIASSTPAPCKNPGGSTPIFTTKQGSVSGTTTFTLSSLSPSLKMLPGFLGQTGTYTLRISPSTGSKESKCITVNPSSSPPASPEVQSAPGGFTLLQLPKSPCTAKPAMQGPSVSSSTPLQRDCDEEPSPRVGEAIQASQNPEESLQVTPAGVVCADHSYTSGSSSLDGSQDMETDHSYTAGSILGQDSQTRPEAESITSPSPPVQLTTPGHTKAEVSSLSDCSKIPPNDPSGSAGAAPMSIVGTQRVSNEEINSELLTGAETSNLPLTGHKDMDMTLVGSPCRPAEERQPLEEGEVEAEVEVDMGGDVGSEEVTEDSEEDSEDNSEDEEVNVISESEGSEEGEAVDIETVEELTEKINIARMKAVAMQKKLDKVRSMHEAKRTTEHIARGPEVQQQQEMETQQQEEEKEDGAPAGGRMQHNVMERRRRSELRELFQQLQEVLGLQHLPKVSKVYILQQANNEIQALVDQYDRLEERKKMLNRQRAAYIKKISQTSGKSEVMIIQKLQDICARQKTLEAQKKRKVSKQPPSQPSPQPRVVEGCLPPPRSPGHRPNILTRRRPPAPMPTSTAFPGTVLSLVGGGTLVTGLGTAIPNQQVLTIKGPLQPFTTILRPVKSTEVPAIPGVASVTINVPGISFPLPVKSPVPETPPSGPSHVLASPVTTSPATKTCNLPKILSVKSVTPHKSEKAVGVVSTEDWAPFPPASPHKSGPQPTEDYGRASLEDGEVLGDQLTCNRMEVPAPGSACGPNNGAEDDRLMSLLSEIAFLNQQGNGEESDLPEVSQTHSPPQDGKGWTEEEPTGGLDGDDDRSLSPLFLQLDEDALGTKNSERLSVSVGEKQGNSMASEHEEQPKQGTDVAVTNGFGRLSLPPSVKGGALTPPPLLQMKVGSAVVAADSKAQKGKETSEVSWRPMPRLVPLGLKVSGLAQDNTVSTKAPPGLANPTARQSSTS</sequence>
<dbReference type="SUPFAM" id="SSF47459">
    <property type="entry name" value="HLH, helix-loop-helix DNA-binding domain"/>
    <property type="match status" value="1"/>
</dbReference>
<feature type="compositionally biased region" description="Low complexity" evidence="8">
    <location>
        <begin position="665"/>
        <end position="678"/>
    </location>
</feature>
<feature type="compositionally biased region" description="Low complexity" evidence="8">
    <location>
        <begin position="466"/>
        <end position="484"/>
    </location>
</feature>
<comment type="caution">
    <text evidence="11">The sequence shown here is derived from an EMBL/GenBank/DDBJ whole genome shotgun (WGS) entry which is preliminary data.</text>
</comment>
<evidence type="ECO:0000313" key="11">
    <source>
        <dbReference type="EMBL" id="KAI1895603.1"/>
    </source>
</evidence>
<dbReference type="PROSITE" id="PS50888">
    <property type="entry name" value="BHLH"/>
    <property type="match status" value="1"/>
</dbReference>
<organism evidence="11 12">
    <name type="scientific">Albula goreensis</name>
    <dbReference type="NCBI Taxonomy" id="1534307"/>
    <lineage>
        <taxon>Eukaryota</taxon>
        <taxon>Metazoa</taxon>
        <taxon>Chordata</taxon>
        <taxon>Craniata</taxon>
        <taxon>Vertebrata</taxon>
        <taxon>Euteleostomi</taxon>
        <taxon>Actinopterygii</taxon>
        <taxon>Neopterygii</taxon>
        <taxon>Teleostei</taxon>
        <taxon>Albuliformes</taxon>
        <taxon>Albulidae</taxon>
        <taxon>Albula</taxon>
    </lineage>
</organism>
<comment type="caution">
    <text evidence="6">Lacks conserved residue(s) required for the propagation of feature annotation.</text>
</comment>
<feature type="region of interest" description="Disordered" evidence="8">
    <location>
        <begin position="2399"/>
        <end position="2449"/>
    </location>
</feature>
<dbReference type="SMART" id="SM00425">
    <property type="entry name" value="TBOX"/>
    <property type="match status" value="1"/>
</dbReference>
<feature type="compositionally biased region" description="Polar residues" evidence="8">
    <location>
        <begin position="1641"/>
        <end position="1650"/>
    </location>
</feature>
<evidence type="ECO:0000256" key="8">
    <source>
        <dbReference type="SAM" id="MobiDB-lite"/>
    </source>
</evidence>
<feature type="compositionally biased region" description="Low complexity" evidence="8">
    <location>
        <begin position="531"/>
        <end position="549"/>
    </location>
</feature>
<feature type="compositionally biased region" description="Polar residues" evidence="8">
    <location>
        <begin position="2124"/>
        <end position="2133"/>
    </location>
</feature>
<feature type="region of interest" description="Disordered" evidence="8">
    <location>
        <begin position="2809"/>
        <end position="2832"/>
    </location>
</feature>
<dbReference type="Proteomes" id="UP000829720">
    <property type="component" value="Unassembled WGS sequence"/>
</dbReference>
<dbReference type="GO" id="GO:0000978">
    <property type="term" value="F:RNA polymerase II cis-regulatory region sequence-specific DNA binding"/>
    <property type="evidence" value="ECO:0007669"/>
    <property type="project" value="InterPro"/>
</dbReference>
<dbReference type="SUPFAM" id="SSF49417">
    <property type="entry name" value="p53-like transcription factors"/>
    <property type="match status" value="1"/>
</dbReference>
<evidence type="ECO:0000256" key="7">
    <source>
        <dbReference type="SAM" id="Coils"/>
    </source>
</evidence>
<dbReference type="SMART" id="SM00353">
    <property type="entry name" value="HLH"/>
    <property type="match status" value="1"/>
</dbReference>
<dbReference type="InterPro" id="IPR008967">
    <property type="entry name" value="p53-like_TF_DNA-bd_sf"/>
</dbReference>
<feature type="compositionally biased region" description="Pro residues" evidence="8">
    <location>
        <begin position="566"/>
        <end position="577"/>
    </location>
</feature>
<dbReference type="GO" id="GO:0046983">
    <property type="term" value="F:protein dimerization activity"/>
    <property type="evidence" value="ECO:0007669"/>
    <property type="project" value="InterPro"/>
</dbReference>
<evidence type="ECO:0000256" key="4">
    <source>
        <dbReference type="ARBA" id="ARBA00023163"/>
    </source>
</evidence>
<feature type="compositionally biased region" description="Low complexity" evidence="8">
    <location>
        <begin position="579"/>
        <end position="635"/>
    </location>
</feature>
<evidence type="ECO:0000256" key="2">
    <source>
        <dbReference type="ARBA" id="ARBA00023015"/>
    </source>
</evidence>
<dbReference type="Gene3D" id="4.10.280.10">
    <property type="entry name" value="Helix-loop-helix DNA-binding domain"/>
    <property type="match status" value="1"/>
</dbReference>
<evidence type="ECO:0000256" key="1">
    <source>
        <dbReference type="ARBA" id="ARBA00004123"/>
    </source>
</evidence>
<evidence type="ECO:0000259" key="9">
    <source>
        <dbReference type="PROSITE" id="PS50252"/>
    </source>
</evidence>
<feature type="domain" description="BHLH" evidence="10">
    <location>
        <begin position="2297"/>
        <end position="2348"/>
    </location>
</feature>
<feature type="domain" description="T-box" evidence="9">
    <location>
        <begin position="106"/>
        <end position="287"/>
    </location>
</feature>
<dbReference type="CDD" id="cd20195">
    <property type="entry name" value="T-box_MGA-like"/>
    <property type="match status" value="1"/>
</dbReference>